<dbReference type="SMART" id="SM00909">
    <property type="entry name" value="Germane"/>
    <property type="match status" value="1"/>
</dbReference>
<name>A0AAU8HWB3_9FIRM</name>
<dbReference type="EMBL" id="CP159485">
    <property type="protein sequence ID" value="XCI29654.1"/>
    <property type="molecule type" value="Genomic_DNA"/>
</dbReference>
<dbReference type="Pfam" id="PF10646">
    <property type="entry name" value="Germane"/>
    <property type="match status" value="1"/>
</dbReference>
<gene>
    <name evidence="2" type="ORF">PRVXH_000985</name>
</gene>
<dbReference type="AlphaFoldDB" id="A0AAU8HWB3"/>
<proteinExistence type="predicted"/>
<dbReference type="InterPro" id="IPR019606">
    <property type="entry name" value="GerMN"/>
</dbReference>
<reference evidence="2" key="2">
    <citation type="submission" date="2024-06" db="EMBL/GenBank/DDBJ databases">
        <authorList>
            <person name="Petrova K.O."/>
            <person name="Toshchakov S.V."/>
            <person name="Boltjanskaja Y.V."/>
            <person name="Kevbrin V.V."/>
        </authorList>
    </citation>
    <scope>NUCLEOTIDE SEQUENCE</scope>
    <source>
        <strain evidence="2">Z-710</strain>
    </source>
</reference>
<evidence type="ECO:0000259" key="1">
    <source>
        <dbReference type="SMART" id="SM00909"/>
    </source>
</evidence>
<sequence>MKKGVLVPVILILVFLIGGTVFAHFMNVSEEGHLGVVPNPQSNKSEMISLYFTNRESDKIILEKRHAKVGEEIEKRIVEELIKGPDSEELFPTFPKGTEVYGVEVIEGVAFVNFKESILNLHWGGTSGEMVTLSSLVLSLTVLDHVDSVQILIEGERVETLAGHYSIMQPLKREEMLNYLQSND</sequence>
<evidence type="ECO:0000313" key="2">
    <source>
        <dbReference type="EMBL" id="XCI29654.1"/>
    </source>
</evidence>
<reference evidence="2" key="1">
    <citation type="journal article" date="2018" name="Antonie Van Leeuwenhoek">
        <title>Proteinivorax hydrogeniformans sp. nov., an anaerobic, haloalkaliphilic bacterium fermenting proteinaceous compounds with high hydrogen production.</title>
        <authorList>
            <person name="Boltyanskaya Y."/>
            <person name="Detkova E."/>
            <person name="Pimenov N."/>
            <person name="Kevbrin V."/>
        </authorList>
    </citation>
    <scope>NUCLEOTIDE SEQUENCE</scope>
    <source>
        <strain evidence="2">Z-710</strain>
    </source>
</reference>
<feature type="domain" description="GerMN" evidence="1">
    <location>
        <begin position="74"/>
        <end position="162"/>
    </location>
</feature>
<organism evidence="2">
    <name type="scientific">Proteinivorax hydrogeniformans</name>
    <dbReference type="NCBI Taxonomy" id="1826727"/>
    <lineage>
        <taxon>Bacteria</taxon>
        <taxon>Bacillati</taxon>
        <taxon>Bacillota</taxon>
        <taxon>Clostridia</taxon>
        <taxon>Eubacteriales</taxon>
        <taxon>Proteinivoracaceae</taxon>
        <taxon>Proteinivorax</taxon>
    </lineage>
</organism>
<dbReference type="RefSeq" id="WP_353894202.1">
    <property type="nucleotide sequence ID" value="NZ_CP159485.1"/>
</dbReference>
<accession>A0AAU8HWB3</accession>
<protein>
    <submittedName>
        <fullName evidence="2">GerMN domain-containing protein</fullName>
    </submittedName>
</protein>